<reference evidence="1" key="2">
    <citation type="journal article" date="2023" name="Plants (Basel)">
        <title>Annotation of the Turnera subulata (Passifloraceae) Draft Genome Reveals the S-Locus Evolved after the Divergence of Turneroideae from Passifloroideae in a Stepwise Manner.</title>
        <authorList>
            <person name="Henning P.M."/>
            <person name="Roalson E.H."/>
            <person name="Mir W."/>
            <person name="McCubbin A.G."/>
            <person name="Shore J.S."/>
        </authorList>
    </citation>
    <scope>NUCLEOTIDE SEQUENCE</scope>
    <source>
        <strain evidence="1">F60SS</strain>
    </source>
</reference>
<gene>
    <name evidence="1" type="ORF">Tsubulata_046220</name>
</gene>
<accession>A0A9Q0J4U1</accession>
<dbReference type="EMBL" id="JAKUCV010006182">
    <property type="protein sequence ID" value="KAJ4828419.1"/>
    <property type="molecule type" value="Genomic_DNA"/>
</dbReference>
<organism evidence="1 2">
    <name type="scientific">Turnera subulata</name>
    <dbReference type="NCBI Taxonomy" id="218843"/>
    <lineage>
        <taxon>Eukaryota</taxon>
        <taxon>Viridiplantae</taxon>
        <taxon>Streptophyta</taxon>
        <taxon>Embryophyta</taxon>
        <taxon>Tracheophyta</taxon>
        <taxon>Spermatophyta</taxon>
        <taxon>Magnoliopsida</taxon>
        <taxon>eudicotyledons</taxon>
        <taxon>Gunneridae</taxon>
        <taxon>Pentapetalae</taxon>
        <taxon>rosids</taxon>
        <taxon>fabids</taxon>
        <taxon>Malpighiales</taxon>
        <taxon>Passifloraceae</taxon>
        <taxon>Turnera</taxon>
    </lineage>
</organism>
<dbReference type="Proteomes" id="UP001141552">
    <property type="component" value="Unassembled WGS sequence"/>
</dbReference>
<proteinExistence type="predicted"/>
<keyword evidence="2" id="KW-1185">Reference proteome</keyword>
<reference evidence="1" key="1">
    <citation type="submission" date="2022-02" db="EMBL/GenBank/DDBJ databases">
        <authorList>
            <person name="Henning P.M."/>
            <person name="McCubbin A.G."/>
            <person name="Shore J.S."/>
        </authorList>
    </citation>
    <scope>NUCLEOTIDE SEQUENCE</scope>
    <source>
        <strain evidence="1">F60SS</strain>
        <tissue evidence="1">Leaves</tissue>
    </source>
</reference>
<evidence type="ECO:0000313" key="1">
    <source>
        <dbReference type="EMBL" id="KAJ4828419.1"/>
    </source>
</evidence>
<protein>
    <submittedName>
        <fullName evidence="1">Uncharacterized protein</fullName>
    </submittedName>
</protein>
<sequence>MISGKPHLKIVRSCEILSMILLCHKDMSLLLKSQRRIGTLSLDVIEGEVIGEMCQWRVRKEMQQLAL</sequence>
<evidence type="ECO:0000313" key="2">
    <source>
        <dbReference type="Proteomes" id="UP001141552"/>
    </source>
</evidence>
<dbReference type="AlphaFoldDB" id="A0A9Q0J4U1"/>
<name>A0A9Q0J4U1_9ROSI</name>
<comment type="caution">
    <text evidence="1">The sequence shown here is derived from an EMBL/GenBank/DDBJ whole genome shotgun (WGS) entry which is preliminary data.</text>
</comment>